<evidence type="ECO:0000256" key="1">
    <source>
        <dbReference type="PROSITE-ProRule" id="PRU00339"/>
    </source>
</evidence>
<dbReference type="SUPFAM" id="SSF48452">
    <property type="entry name" value="TPR-like"/>
    <property type="match status" value="1"/>
</dbReference>
<organism evidence="2 3">
    <name type="scientific">Candidatus Avibacteroides avistercoris</name>
    <dbReference type="NCBI Taxonomy" id="2840690"/>
    <lineage>
        <taxon>Bacteria</taxon>
        <taxon>Pseudomonadati</taxon>
        <taxon>Bacteroidota</taxon>
        <taxon>Bacteroidia</taxon>
        <taxon>Bacteroidales</taxon>
        <taxon>Bacteroidaceae</taxon>
        <taxon>Bacteroidaceae incertae sedis</taxon>
        <taxon>Candidatus Avibacteroides</taxon>
    </lineage>
</organism>
<dbReference type="Pfam" id="PF00515">
    <property type="entry name" value="TPR_1"/>
    <property type="match status" value="1"/>
</dbReference>
<feature type="repeat" description="TPR" evidence="1">
    <location>
        <begin position="37"/>
        <end position="70"/>
    </location>
</feature>
<dbReference type="Gene3D" id="1.25.40.10">
    <property type="entry name" value="Tetratricopeptide repeat domain"/>
    <property type="match status" value="1"/>
</dbReference>
<dbReference type="EMBL" id="DWUP01000059">
    <property type="protein sequence ID" value="HJD52657.1"/>
    <property type="molecule type" value="Genomic_DNA"/>
</dbReference>
<sequence>MDETDRIKTLIAGGAIDEALAACQAALQSTSDRHAHAHIYYLMGNAHRKREDWQKAMNAYQQAIDIDPHSPAATARKMITEILNYYYKDQFNQ</sequence>
<reference evidence="2" key="1">
    <citation type="journal article" date="2021" name="PeerJ">
        <title>Extensive microbial diversity within the chicken gut microbiome revealed by metagenomics and culture.</title>
        <authorList>
            <person name="Gilroy R."/>
            <person name="Ravi A."/>
            <person name="Getino M."/>
            <person name="Pursley I."/>
            <person name="Horton D.L."/>
            <person name="Alikhan N.F."/>
            <person name="Baker D."/>
            <person name="Gharbi K."/>
            <person name="Hall N."/>
            <person name="Watson M."/>
            <person name="Adriaenssens E.M."/>
            <person name="Foster-Nyarko E."/>
            <person name="Jarju S."/>
            <person name="Secka A."/>
            <person name="Antonio M."/>
            <person name="Oren A."/>
            <person name="Chaudhuri R.R."/>
            <person name="La Ragione R."/>
            <person name="Hildebrand F."/>
            <person name="Pallen M.J."/>
        </authorList>
    </citation>
    <scope>NUCLEOTIDE SEQUENCE</scope>
    <source>
        <strain evidence="2">MalCec1-1739</strain>
    </source>
</reference>
<dbReference type="PROSITE" id="PS50005">
    <property type="entry name" value="TPR"/>
    <property type="match status" value="1"/>
</dbReference>
<gene>
    <name evidence="2" type="ORF">IAA93_02870</name>
</gene>
<accession>A0A9D2ZU26</accession>
<name>A0A9D2ZU26_9BACT</name>
<dbReference type="Proteomes" id="UP000787625">
    <property type="component" value="Unassembled WGS sequence"/>
</dbReference>
<comment type="caution">
    <text evidence="2">The sequence shown here is derived from an EMBL/GenBank/DDBJ whole genome shotgun (WGS) entry which is preliminary data.</text>
</comment>
<protein>
    <submittedName>
        <fullName evidence="2">Tetratricopeptide repeat protein</fullName>
    </submittedName>
</protein>
<dbReference type="InterPro" id="IPR011990">
    <property type="entry name" value="TPR-like_helical_dom_sf"/>
</dbReference>
<dbReference type="PROSITE" id="PS50293">
    <property type="entry name" value="TPR_REGION"/>
    <property type="match status" value="1"/>
</dbReference>
<evidence type="ECO:0000313" key="3">
    <source>
        <dbReference type="Proteomes" id="UP000787625"/>
    </source>
</evidence>
<reference evidence="2" key="2">
    <citation type="submission" date="2021-04" db="EMBL/GenBank/DDBJ databases">
        <authorList>
            <person name="Gilroy R."/>
        </authorList>
    </citation>
    <scope>NUCLEOTIDE SEQUENCE</scope>
    <source>
        <strain evidence="2">MalCec1-1739</strain>
    </source>
</reference>
<proteinExistence type="predicted"/>
<dbReference type="SMART" id="SM00028">
    <property type="entry name" value="TPR"/>
    <property type="match status" value="1"/>
</dbReference>
<evidence type="ECO:0000313" key="2">
    <source>
        <dbReference type="EMBL" id="HJD52657.1"/>
    </source>
</evidence>
<dbReference type="InterPro" id="IPR019734">
    <property type="entry name" value="TPR_rpt"/>
</dbReference>
<dbReference type="AlphaFoldDB" id="A0A9D2ZU26"/>
<keyword evidence="1" id="KW-0802">TPR repeat</keyword>